<organism evidence="2 3">
    <name type="scientific">Portunus trituberculatus</name>
    <name type="common">Swimming crab</name>
    <name type="synonym">Neptunus trituberculatus</name>
    <dbReference type="NCBI Taxonomy" id="210409"/>
    <lineage>
        <taxon>Eukaryota</taxon>
        <taxon>Metazoa</taxon>
        <taxon>Ecdysozoa</taxon>
        <taxon>Arthropoda</taxon>
        <taxon>Crustacea</taxon>
        <taxon>Multicrustacea</taxon>
        <taxon>Malacostraca</taxon>
        <taxon>Eumalacostraca</taxon>
        <taxon>Eucarida</taxon>
        <taxon>Decapoda</taxon>
        <taxon>Pleocyemata</taxon>
        <taxon>Brachyura</taxon>
        <taxon>Eubrachyura</taxon>
        <taxon>Portunoidea</taxon>
        <taxon>Portunidae</taxon>
        <taxon>Portuninae</taxon>
        <taxon>Portunus</taxon>
    </lineage>
</organism>
<accession>A0A5B7DAQ6</accession>
<reference evidence="2 3" key="1">
    <citation type="submission" date="2019-05" db="EMBL/GenBank/DDBJ databases">
        <title>Another draft genome of Portunus trituberculatus and its Hox gene families provides insights of decapod evolution.</title>
        <authorList>
            <person name="Jeong J.-H."/>
            <person name="Song I."/>
            <person name="Kim S."/>
            <person name="Choi T."/>
            <person name="Kim D."/>
            <person name="Ryu S."/>
            <person name="Kim W."/>
        </authorList>
    </citation>
    <scope>NUCLEOTIDE SEQUENCE [LARGE SCALE GENOMIC DNA]</scope>
    <source>
        <tissue evidence="2">Muscle</tissue>
    </source>
</reference>
<dbReference type="EMBL" id="VSRR010000671">
    <property type="protein sequence ID" value="MPC18337.1"/>
    <property type="molecule type" value="Genomic_DNA"/>
</dbReference>
<evidence type="ECO:0000313" key="2">
    <source>
        <dbReference type="EMBL" id="MPC18337.1"/>
    </source>
</evidence>
<evidence type="ECO:0000256" key="1">
    <source>
        <dbReference type="SAM" id="MobiDB-lite"/>
    </source>
</evidence>
<comment type="caution">
    <text evidence="2">The sequence shown here is derived from an EMBL/GenBank/DDBJ whole genome shotgun (WGS) entry which is preliminary data.</text>
</comment>
<dbReference type="Proteomes" id="UP000324222">
    <property type="component" value="Unassembled WGS sequence"/>
</dbReference>
<dbReference type="AlphaFoldDB" id="A0A5B7DAQ6"/>
<feature type="compositionally biased region" description="Basic and acidic residues" evidence="1">
    <location>
        <begin position="36"/>
        <end position="47"/>
    </location>
</feature>
<protein>
    <submittedName>
        <fullName evidence="2">Uncharacterized protein</fullName>
    </submittedName>
</protein>
<feature type="region of interest" description="Disordered" evidence="1">
    <location>
        <begin position="36"/>
        <end position="65"/>
    </location>
</feature>
<keyword evidence="3" id="KW-1185">Reference proteome</keyword>
<proteinExistence type="predicted"/>
<evidence type="ECO:0000313" key="3">
    <source>
        <dbReference type="Proteomes" id="UP000324222"/>
    </source>
</evidence>
<gene>
    <name evidence="2" type="ORF">E2C01_011216</name>
</gene>
<sequence length="107" mass="11351">MAVYDMVCNLFTGWGGEAQEASRVLCLCTVQGWWREGRDSGGGEKGRAGVSGDECEGTGSGGDALVMREGRSGSVYPEKSTSYVIFQQALVEVAECFKSVSVSLVIL</sequence>
<name>A0A5B7DAQ6_PORTR</name>